<evidence type="ECO:0000313" key="2">
    <source>
        <dbReference type="Proteomes" id="UP001162131"/>
    </source>
</evidence>
<comment type="caution">
    <text evidence="1">The sequence shown here is derived from an EMBL/GenBank/DDBJ whole genome shotgun (WGS) entry which is preliminary data.</text>
</comment>
<evidence type="ECO:0008006" key="3">
    <source>
        <dbReference type="Google" id="ProtNLM"/>
    </source>
</evidence>
<dbReference type="Proteomes" id="UP001162131">
    <property type="component" value="Unassembled WGS sequence"/>
</dbReference>
<dbReference type="AlphaFoldDB" id="A0AAU9I6I9"/>
<accession>A0AAU9I6I9</accession>
<gene>
    <name evidence="1" type="ORF">BSTOLATCC_MIC102</name>
</gene>
<evidence type="ECO:0000313" key="1">
    <source>
        <dbReference type="EMBL" id="CAG9309887.1"/>
    </source>
</evidence>
<keyword evidence="2" id="KW-1185">Reference proteome</keyword>
<reference evidence="1" key="1">
    <citation type="submission" date="2021-09" db="EMBL/GenBank/DDBJ databases">
        <authorList>
            <consortium name="AG Swart"/>
            <person name="Singh M."/>
            <person name="Singh A."/>
            <person name="Seah K."/>
            <person name="Emmerich C."/>
        </authorList>
    </citation>
    <scope>NUCLEOTIDE SEQUENCE</scope>
    <source>
        <strain evidence="1">ATCC30299</strain>
    </source>
</reference>
<sequence length="270" mass="31286">MSLSINLNSIILIFRRSAEFLSISDTLNLLSLNKAFKSELPNDEWFRRLCLLILSDIFNDQIIDDNNSFSLLSELLGCSFTNFRDIYSSIKHSYNLIKNPCGEFGFNYWNSYSGPWIIENSGCWSNKKSTYVSGAFWCHLTQIVEFPENSRPKLLVIGSPIRRKDVNGGEARLEVELIKEGNNKEKNVKKSRLFPAWKREQNKRSISIKPPLTEPDSQGLCNWGQLIMKIKLNKNYKKASISFYGKDEKYWKGAFGTRFGYCYARIFYVN</sequence>
<dbReference type="Gene3D" id="2.60.120.260">
    <property type="entry name" value="Galactose-binding domain-like"/>
    <property type="match status" value="1"/>
</dbReference>
<dbReference type="EMBL" id="CAJZBQ010000001">
    <property type="protein sequence ID" value="CAG9309887.1"/>
    <property type="molecule type" value="Genomic_DNA"/>
</dbReference>
<proteinExistence type="predicted"/>
<organism evidence="1 2">
    <name type="scientific">Blepharisma stoltei</name>
    <dbReference type="NCBI Taxonomy" id="1481888"/>
    <lineage>
        <taxon>Eukaryota</taxon>
        <taxon>Sar</taxon>
        <taxon>Alveolata</taxon>
        <taxon>Ciliophora</taxon>
        <taxon>Postciliodesmatophora</taxon>
        <taxon>Heterotrichea</taxon>
        <taxon>Heterotrichida</taxon>
        <taxon>Blepharismidae</taxon>
        <taxon>Blepharisma</taxon>
    </lineage>
</organism>
<protein>
    <recommendedName>
        <fullName evidence="3">FBA domain-containing protein</fullName>
    </recommendedName>
</protein>
<name>A0AAU9I6I9_9CILI</name>